<reference evidence="8" key="1">
    <citation type="submission" date="2024-02" db="UniProtKB">
        <authorList>
            <consortium name="WormBaseParasite"/>
        </authorList>
    </citation>
    <scope>IDENTIFICATION</scope>
</reference>
<dbReference type="WBParaSite" id="MBELARI_LOCUS6047.1">
    <property type="protein sequence ID" value="MBELARI_LOCUS6047.1"/>
    <property type="gene ID" value="MBELARI_LOCUS6047"/>
</dbReference>
<comment type="similarity">
    <text evidence="1">Belongs to the BORA family.</text>
</comment>
<feature type="region of interest" description="Disordered" evidence="6">
    <location>
        <begin position="243"/>
        <end position="265"/>
    </location>
</feature>
<organism evidence="7 8">
    <name type="scientific">Mesorhabditis belari</name>
    <dbReference type="NCBI Taxonomy" id="2138241"/>
    <lineage>
        <taxon>Eukaryota</taxon>
        <taxon>Metazoa</taxon>
        <taxon>Ecdysozoa</taxon>
        <taxon>Nematoda</taxon>
        <taxon>Chromadorea</taxon>
        <taxon>Rhabditida</taxon>
        <taxon>Rhabditina</taxon>
        <taxon>Rhabditomorpha</taxon>
        <taxon>Rhabditoidea</taxon>
        <taxon>Rhabditidae</taxon>
        <taxon>Mesorhabditinae</taxon>
        <taxon>Mesorhabditis</taxon>
    </lineage>
</organism>
<dbReference type="Pfam" id="PF15280">
    <property type="entry name" value="BORA_N"/>
    <property type="match status" value="1"/>
</dbReference>
<dbReference type="GO" id="GO:0060236">
    <property type="term" value="P:regulation of mitotic spindle organization"/>
    <property type="evidence" value="ECO:0007669"/>
    <property type="project" value="TreeGrafter"/>
</dbReference>
<dbReference type="AlphaFoldDB" id="A0AAF3FGV2"/>
<dbReference type="GO" id="GO:0005634">
    <property type="term" value="C:nucleus"/>
    <property type="evidence" value="ECO:0007669"/>
    <property type="project" value="TreeGrafter"/>
</dbReference>
<evidence type="ECO:0000313" key="8">
    <source>
        <dbReference type="WBParaSite" id="MBELARI_LOCUS6047.1"/>
    </source>
</evidence>
<dbReference type="GO" id="GO:0005737">
    <property type="term" value="C:cytoplasm"/>
    <property type="evidence" value="ECO:0007669"/>
    <property type="project" value="TreeGrafter"/>
</dbReference>
<keyword evidence="3" id="KW-0132">Cell division</keyword>
<keyword evidence="4" id="KW-0498">Mitosis</keyword>
<proteinExistence type="inferred from homology"/>
<sequence>MAHPSLSETWESSITGKVGHNRPRLNLDSTALLDVTNDPFHAQRNLTLSPILRPRSPKYFASRDSSALFDEETNIDSEDSQFEKVIGEANHCSPSTSTPSRATRSGIYNPFEKHLASRLMHNTMSPSIFESLENMPPTPETPCSTSFSWSIEQMALLNPAEITDVEIANSAFSPDPALEAQYRAAADIYWNSGVLYVPSPEGPGPMLVSKTPLADVVRLRAARLAAAAGSMSKAQVETPVCKTSKKRRSSSLRSGAQGQKRHCGTQTACTISPNIDFDFAAILGEASVFHDVQVDAGEEFEPNSSIGSLRRRLFAEDDDSCLSDSPNQDLTKSHLKVDLDGNSFITSPENYFPSLSPICPKDEL</sequence>
<evidence type="ECO:0000256" key="2">
    <source>
        <dbReference type="ARBA" id="ARBA00020055"/>
    </source>
</evidence>
<evidence type="ECO:0000256" key="5">
    <source>
        <dbReference type="ARBA" id="ARBA00023306"/>
    </source>
</evidence>
<evidence type="ECO:0000313" key="7">
    <source>
        <dbReference type="Proteomes" id="UP000887575"/>
    </source>
</evidence>
<feature type="region of interest" description="Disordered" evidence="6">
    <location>
        <begin position="1"/>
        <end position="23"/>
    </location>
</feature>
<protein>
    <recommendedName>
        <fullName evidence="2">Protein aurora borealis</fullName>
    </recommendedName>
</protein>
<dbReference type="Proteomes" id="UP000887575">
    <property type="component" value="Unassembled WGS sequence"/>
</dbReference>
<name>A0AAF3FGV2_9BILA</name>
<evidence type="ECO:0000256" key="6">
    <source>
        <dbReference type="SAM" id="MobiDB-lite"/>
    </source>
</evidence>
<keyword evidence="5" id="KW-0131">Cell cycle</keyword>
<dbReference type="GO" id="GO:0007088">
    <property type="term" value="P:regulation of mitotic nuclear division"/>
    <property type="evidence" value="ECO:0007669"/>
    <property type="project" value="TreeGrafter"/>
</dbReference>
<dbReference type="GO" id="GO:0019901">
    <property type="term" value="F:protein kinase binding"/>
    <property type="evidence" value="ECO:0007669"/>
    <property type="project" value="TreeGrafter"/>
</dbReference>
<feature type="compositionally biased region" description="Polar residues" evidence="6">
    <location>
        <begin position="1"/>
        <end position="15"/>
    </location>
</feature>
<dbReference type="PANTHER" id="PTHR14728:SF2">
    <property type="entry name" value="PROTEIN AURORA BOREALIS"/>
    <property type="match status" value="1"/>
</dbReference>
<accession>A0AAF3FGV2</accession>
<dbReference type="GO" id="GO:0051301">
    <property type="term" value="P:cell division"/>
    <property type="evidence" value="ECO:0007669"/>
    <property type="project" value="UniProtKB-KW"/>
</dbReference>
<evidence type="ECO:0000256" key="1">
    <source>
        <dbReference type="ARBA" id="ARBA00010963"/>
    </source>
</evidence>
<evidence type="ECO:0000256" key="3">
    <source>
        <dbReference type="ARBA" id="ARBA00022618"/>
    </source>
</evidence>
<keyword evidence="7" id="KW-1185">Reference proteome</keyword>
<evidence type="ECO:0000256" key="4">
    <source>
        <dbReference type="ARBA" id="ARBA00022776"/>
    </source>
</evidence>
<dbReference type="InterPro" id="IPR023252">
    <property type="entry name" value="Aurora_borealis_protein"/>
</dbReference>
<dbReference type="PANTHER" id="PTHR14728">
    <property type="entry name" value="PROTEIN AURORA BOREALIS"/>
    <property type="match status" value="1"/>
</dbReference>